<dbReference type="PANTHER" id="PTHR11728:SF1">
    <property type="entry name" value="GLYCEROL-3-PHOSPHATE DEHYDROGENASE [NAD(+)] 2, CHLOROPLASTIC"/>
    <property type="match status" value="1"/>
</dbReference>
<keyword evidence="2 7" id="KW-0444">Lipid biosynthesis</keyword>
<protein>
    <recommendedName>
        <fullName evidence="7">Glycerol-3-phosphate dehydrogenase [NAD(P)+]</fullName>
        <ecNumber evidence="7">1.1.1.94</ecNumber>
    </recommendedName>
    <alternativeName>
        <fullName evidence="7">NAD(P)(+)-dependent glycerol-3-phosphate dehydrogenase</fullName>
    </alternativeName>
    <alternativeName>
        <fullName evidence="7">NAD(P)H-dependent dihydroxyacetone-phosphate reductase</fullName>
    </alternativeName>
</protein>
<evidence type="ECO:0000256" key="4">
    <source>
        <dbReference type="ARBA" id="ARBA00023098"/>
    </source>
</evidence>
<feature type="binding site" evidence="7">
    <location>
        <position position="24"/>
    </location>
    <ligand>
        <name>NADPH</name>
        <dbReference type="ChEBI" id="CHEBI:57783"/>
    </ligand>
</feature>
<evidence type="ECO:0000256" key="3">
    <source>
        <dbReference type="ARBA" id="ARBA00023002"/>
    </source>
</evidence>
<dbReference type="Pfam" id="PF01210">
    <property type="entry name" value="NAD_Gly3P_dh_N"/>
    <property type="match status" value="1"/>
</dbReference>
<feature type="binding site" evidence="7">
    <location>
        <position position="267"/>
    </location>
    <ligand>
        <name>NADPH</name>
        <dbReference type="ChEBI" id="CHEBI:57783"/>
    </ligand>
</feature>
<keyword evidence="7" id="KW-0521">NADP</keyword>
<evidence type="ECO:0000313" key="12">
    <source>
        <dbReference type="EMBL" id="MBM0104125.1"/>
    </source>
</evidence>
<comment type="pathway">
    <text evidence="7">Membrane lipid metabolism; glycerophospholipid metabolism.</text>
</comment>
<keyword evidence="5 7" id="KW-0594">Phospholipid biosynthesis</keyword>
<feature type="binding site" evidence="7">
    <location>
        <position position="291"/>
    </location>
    <ligand>
        <name>NADPH</name>
        <dbReference type="ChEBI" id="CHEBI:57783"/>
    </ligand>
</feature>
<dbReference type="HAMAP" id="MF_00394">
    <property type="entry name" value="NAD_Glyc3P_dehydrog"/>
    <property type="match status" value="1"/>
</dbReference>
<keyword evidence="7" id="KW-0547">Nucleotide-binding</keyword>
<feature type="binding site" evidence="7">
    <location>
        <position position="256"/>
    </location>
    <ligand>
        <name>sn-glycerol 3-phosphate</name>
        <dbReference type="ChEBI" id="CHEBI:57597"/>
    </ligand>
</feature>
<evidence type="ECO:0000259" key="10">
    <source>
        <dbReference type="Pfam" id="PF01210"/>
    </source>
</evidence>
<feature type="active site" description="Proton acceptor" evidence="7">
    <location>
        <position position="203"/>
    </location>
</feature>
<feature type="binding site" evidence="7">
    <location>
        <position position="203"/>
    </location>
    <ligand>
        <name>sn-glycerol 3-phosphate</name>
        <dbReference type="ChEBI" id="CHEBI:57597"/>
    </ligand>
</feature>
<feature type="binding site" evidence="7">
    <location>
        <position position="150"/>
    </location>
    <ligand>
        <name>sn-glycerol 3-phosphate</name>
        <dbReference type="ChEBI" id="CHEBI:57597"/>
    </ligand>
</feature>
<dbReference type="Pfam" id="PF07479">
    <property type="entry name" value="NAD_Gly3P_dh_C"/>
    <property type="match status" value="1"/>
</dbReference>
<evidence type="ECO:0000256" key="9">
    <source>
        <dbReference type="RuleBase" id="RU000439"/>
    </source>
</evidence>
<comment type="catalytic activity">
    <reaction evidence="7 9">
        <text>sn-glycerol 3-phosphate + NADP(+) = dihydroxyacetone phosphate + NADPH + H(+)</text>
        <dbReference type="Rhea" id="RHEA:11096"/>
        <dbReference type="ChEBI" id="CHEBI:15378"/>
        <dbReference type="ChEBI" id="CHEBI:57597"/>
        <dbReference type="ChEBI" id="CHEBI:57642"/>
        <dbReference type="ChEBI" id="CHEBI:57783"/>
        <dbReference type="ChEBI" id="CHEBI:58349"/>
        <dbReference type="EC" id="1.1.1.94"/>
    </reaction>
</comment>
<keyword evidence="7 8" id="KW-0520">NAD</keyword>
<keyword evidence="13" id="KW-1185">Reference proteome</keyword>
<evidence type="ECO:0000256" key="6">
    <source>
        <dbReference type="ARBA" id="ARBA00023264"/>
    </source>
</evidence>
<reference evidence="12 13" key="1">
    <citation type="journal article" date="2021" name="Int. J. Syst. Evol. Microbiol.">
        <title>Steroidobacter gossypii sp. nov., isolated from soil of cotton cropping field.</title>
        <authorList>
            <person name="Huang R."/>
            <person name="Yang S."/>
            <person name="Zhen C."/>
            <person name="Liu W."/>
        </authorList>
    </citation>
    <scope>NUCLEOTIDE SEQUENCE [LARGE SCALE GENOMIC DNA]</scope>
    <source>
        <strain evidence="12 13">S1-65</strain>
    </source>
</reference>
<comment type="caution">
    <text evidence="7">Lacks conserved residue(s) required for the propagation of feature annotation.</text>
</comment>
<feature type="binding site" evidence="7">
    <location>
        <position position="266"/>
    </location>
    <ligand>
        <name>sn-glycerol 3-phosphate</name>
        <dbReference type="ChEBI" id="CHEBI:57597"/>
    </ligand>
</feature>
<dbReference type="SUPFAM" id="SSF51735">
    <property type="entry name" value="NAD(P)-binding Rossmann-fold domains"/>
    <property type="match status" value="1"/>
</dbReference>
<dbReference type="InterPro" id="IPR008927">
    <property type="entry name" value="6-PGluconate_DH-like_C_sf"/>
</dbReference>
<evidence type="ECO:0000256" key="5">
    <source>
        <dbReference type="ARBA" id="ARBA00023209"/>
    </source>
</evidence>
<dbReference type="PROSITE" id="PS00957">
    <property type="entry name" value="NAD_G3PDH"/>
    <property type="match status" value="1"/>
</dbReference>
<dbReference type="InterPro" id="IPR006109">
    <property type="entry name" value="G3P_DH_NAD-dep_C"/>
</dbReference>
<feature type="binding site" evidence="7">
    <location>
        <position position="119"/>
    </location>
    <ligand>
        <name>NADPH</name>
        <dbReference type="ChEBI" id="CHEBI:57783"/>
    </ligand>
</feature>
<accession>A0ABS1WT18</accession>
<feature type="binding site" evidence="7">
    <location>
        <position position="267"/>
    </location>
    <ligand>
        <name>sn-glycerol 3-phosphate</name>
        <dbReference type="ChEBI" id="CHEBI:57597"/>
    </ligand>
</feature>
<feature type="binding site" evidence="7">
    <location>
        <position position="293"/>
    </location>
    <ligand>
        <name>NADPH</name>
        <dbReference type="ChEBI" id="CHEBI:57783"/>
    </ligand>
</feature>
<feature type="binding site" evidence="7">
    <location>
        <position position="62"/>
    </location>
    <ligand>
        <name>NADPH</name>
        <dbReference type="ChEBI" id="CHEBI:57783"/>
    </ligand>
</feature>
<dbReference type="InterPro" id="IPR006168">
    <property type="entry name" value="G3P_DH_NAD-dep"/>
</dbReference>
<dbReference type="Gene3D" id="3.40.50.720">
    <property type="entry name" value="NAD(P)-binding Rossmann-like Domain"/>
    <property type="match status" value="1"/>
</dbReference>
<comment type="function">
    <text evidence="7">Catalyzes the reduction of the glycolytic intermediate dihydroxyacetone phosphate (DHAP) to sn-glycerol 3-phosphate (G3P), the key precursor for phospholipid synthesis.</text>
</comment>
<keyword evidence="4 7" id="KW-0443">Lipid metabolism</keyword>
<dbReference type="PANTHER" id="PTHR11728">
    <property type="entry name" value="GLYCEROL-3-PHOSPHATE DEHYDROGENASE"/>
    <property type="match status" value="1"/>
</dbReference>
<comment type="catalytic activity">
    <reaction evidence="7">
        <text>sn-glycerol 3-phosphate + NAD(+) = dihydroxyacetone phosphate + NADH + H(+)</text>
        <dbReference type="Rhea" id="RHEA:11092"/>
        <dbReference type="ChEBI" id="CHEBI:15378"/>
        <dbReference type="ChEBI" id="CHEBI:57540"/>
        <dbReference type="ChEBI" id="CHEBI:57597"/>
        <dbReference type="ChEBI" id="CHEBI:57642"/>
        <dbReference type="ChEBI" id="CHEBI:57945"/>
        <dbReference type="EC" id="1.1.1.94"/>
    </reaction>
</comment>
<keyword evidence="3 7" id="KW-0560">Oxidoreductase</keyword>
<organism evidence="12 13">
    <name type="scientific">Steroidobacter gossypii</name>
    <dbReference type="NCBI Taxonomy" id="2805490"/>
    <lineage>
        <taxon>Bacteria</taxon>
        <taxon>Pseudomonadati</taxon>
        <taxon>Pseudomonadota</taxon>
        <taxon>Gammaproteobacteria</taxon>
        <taxon>Steroidobacterales</taxon>
        <taxon>Steroidobacteraceae</taxon>
        <taxon>Steroidobacter</taxon>
    </lineage>
</organism>
<evidence type="ECO:0000256" key="1">
    <source>
        <dbReference type="ARBA" id="ARBA00011009"/>
    </source>
</evidence>
<dbReference type="RefSeq" id="WP_203166066.1">
    <property type="nucleotide sequence ID" value="NZ_JAEVLS010000001.1"/>
</dbReference>
<feature type="binding site" evidence="7">
    <location>
        <position position="148"/>
    </location>
    <ligand>
        <name>sn-glycerol 3-phosphate</name>
        <dbReference type="ChEBI" id="CHEBI:57597"/>
    </ligand>
</feature>
<dbReference type="InterPro" id="IPR011128">
    <property type="entry name" value="G3P_DH_NAD-dep_N"/>
</dbReference>
<feature type="binding site" evidence="7">
    <location>
        <position position="152"/>
    </location>
    <ligand>
        <name>NADPH</name>
        <dbReference type="ChEBI" id="CHEBI:57783"/>
    </ligand>
</feature>
<comment type="subcellular location">
    <subcellularLocation>
        <location evidence="7">Cytoplasm</location>
    </subcellularLocation>
</comment>
<feature type="binding site" evidence="7">
    <location>
        <position position="119"/>
    </location>
    <ligand>
        <name>sn-glycerol 3-phosphate</name>
        <dbReference type="ChEBI" id="CHEBI:57597"/>
    </ligand>
</feature>
<keyword evidence="6 7" id="KW-1208">Phospholipid metabolism</keyword>
<proteinExistence type="inferred from homology"/>
<feature type="domain" description="Glycerol-3-phosphate dehydrogenase NAD-dependent N-terminal" evidence="10">
    <location>
        <begin position="19"/>
        <end position="172"/>
    </location>
</feature>
<dbReference type="Proteomes" id="UP000661077">
    <property type="component" value="Unassembled WGS sequence"/>
</dbReference>
<dbReference type="NCBIfam" id="NF000940">
    <property type="entry name" value="PRK00094.1-2"/>
    <property type="match status" value="1"/>
</dbReference>
<comment type="caution">
    <text evidence="12">The sequence shown here is derived from an EMBL/GenBank/DDBJ whole genome shotgun (WGS) entry which is preliminary data.</text>
</comment>
<evidence type="ECO:0000313" key="13">
    <source>
        <dbReference type="Proteomes" id="UP000661077"/>
    </source>
</evidence>
<dbReference type="NCBIfam" id="NF000942">
    <property type="entry name" value="PRK00094.1-4"/>
    <property type="match status" value="1"/>
</dbReference>
<feature type="binding site" evidence="7">
    <location>
        <position position="45"/>
    </location>
    <ligand>
        <name>NADPH</name>
        <dbReference type="ChEBI" id="CHEBI:57783"/>
    </ligand>
</feature>
<sequence length="346" mass="36357">MSVAPEAARSAPEGSTSVVLGAGSWGTALAIQLARVALPTLLWGRDAARLAELQRERRNTRYLPDAPFPEQLRIEPDLKGALQVSRVVIVAVPSHALRGMLQEIAPHLPAAARVAWATKGFELSTGLLPHQVAREVLGERVLTAVISGPTFAREVGAGLPTAMTIAASDSSYAAELAQRFSGANFRAYTSTDVIGVEVGGAIKNVMAIGAGISDGLGFGANTRIALIARGLVEMTRLGVALGARKETFMGLAGLGDLVLTCTDNQSRNRRFGLALASGEKVDAAQKTIGQVVEGVLAAKAVRDVARSAGVEMPICEQVYRVVYEGVSPKDAVKELMSRALKPEQDV</sequence>
<dbReference type="InterPro" id="IPR036291">
    <property type="entry name" value="NAD(P)-bd_dom_sf"/>
</dbReference>
<evidence type="ECO:0000256" key="2">
    <source>
        <dbReference type="ARBA" id="ARBA00022516"/>
    </source>
</evidence>
<dbReference type="InterPro" id="IPR013328">
    <property type="entry name" value="6PGD_dom2"/>
</dbReference>
<dbReference type="PRINTS" id="PR00077">
    <property type="entry name" value="GPDHDRGNASE"/>
</dbReference>
<dbReference type="EC" id="1.1.1.94" evidence="7"/>
<feature type="domain" description="Glycerol-3-phosphate dehydrogenase NAD-dependent C-terminal" evidence="11">
    <location>
        <begin position="192"/>
        <end position="333"/>
    </location>
</feature>
<name>A0ABS1WT18_9GAMM</name>
<evidence type="ECO:0000256" key="8">
    <source>
        <dbReference type="RuleBase" id="RU000437"/>
    </source>
</evidence>
<dbReference type="EMBL" id="JAEVLS010000001">
    <property type="protein sequence ID" value="MBM0104125.1"/>
    <property type="molecule type" value="Genomic_DNA"/>
</dbReference>
<feature type="binding site" evidence="7">
    <location>
        <position position="25"/>
    </location>
    <ligand>
        <name>NADPH</name>
        <dbReference type="ChEBI" id="CHEBI:57783"/>
    </ligand>
</feature>
<dbReference type="PIRSF" id="PIRSF000114">
    <property type="entry name" value="Glycerol-3-P_dh"/>
    <property type="match status" value="1"/>
</dbReference>
<feature type="binding site" evidence="7">
    <location>
        <position position="268"/>
    </location>
    <ligand>
        <name>sn-glycerol 3-phosphate</name>
        <dbReference type="ChEBI" id="CHEBI:57597"/>
    </ligand>
</feature>
<keyword evidence="7" id="KW-0963">Cytoplasm</keyword>
<dbReference type="Gene3D" id="1.10.1040.10">
    <property type="entry name" value="N-(1-d-carboxylethyl)-l-norvaline Dehydrogenase, domain 2"/>
    <property type="match status" value="1"/>
</dbReference>
<gene>
    <name evidence="7" type="primary">gpsA</name>
    <name evidence="12" type="ORF">JM946_05185</name>
</gene>
<comment type="similarity">
    <text evidence="1 7 8">Belongs to the NAD-dependent glycerol-3-phosphate dehydrogenase family.</text>
</comment>
<evidence type="ECO:0000259" key="11">
    <source>
        <dbReference type="Pfam" id="PF07479"/>
    </source>
</evidence>
<evidence type="ECO:0000256" key="7">
    <source>
        <dbReference type="HAMAP-Rule" id="MF_00394"/>
    </source>
</evidence>
<dbReference type="SUPFAM" id="SSF48179">
    <property type="entry name" value="6-phosphogluconate dehydrogenase C-terminal domain-like"/>
    <property type="match status" value="1"/>
</dbReference>